<gene>
    <name evidence="1" type="ORF">T265_12136</name>
</gene>
<keyword evidence="2" id="KW-1185">Reference proteome</keyword>
<sequence length="114" mass="12536">MLVNISKAPLKPYQMLEILKEFATSRLQYELVLGSAHRNTLKALDVAARHAVRAWLRLPKDTPLGLFYAKVKDGGLGLTSFATTIPLLQTLGPTLVHGKLGELSTDCRRPLKNG</sequence>
<dbReference type="STRING" id="6198.A0A074Z6G2"/>
<evidence type="ECO:0000313" key="1">
    <source>
        <dbReference type="EMBL" id="KER18835.1"/>
    </source>
</evidence>
<dbReference type="EMBL" id="KL597796">
    <property type="protein sequence ID" value="KER18835.1"/>
    <property type="molecule type" value="Genomic_DNA"/>
</dbReference>
<protein>
    <submittedName>
        <fullName evidence="1">Uncharacterized protein</fullName>
    </submittedName>
</protein>
<dbReference type="CTD" id="20326304"/>
<evidence type="ECO:0000313" key="2">
    <source>
        <dbReference type="Proteomes" id="UP000054324"/>
    </source>
</evidence>
<dbReference type="KEGG" id="ovi:T265_12136"/>
<dbReference type="Proteomes" id="UP000054324">
    <property type="component" value="Unassembled WGS sequence"/>
</dbReference>
<proteinExistence type="predicted"/>
<organism evidence="1 2">
    <name type="scientific">Opisthorchis viverrini</name>
    <name type="common">Southeast Asian liver fluke</name>
    <dbReference type="NCBI Taxonomy" id="6198"/>
    <lineage>
        <taxon>Eukaryota</taxon>
        <taxon>Metazoa</taxon>
        <taxon>Spiralia</taxon>
        <taxon>Lophotrochozoa</taxon>
        <taxon>Platyhelminthes</taxon>
        <taxon>Trematoda</taxon>
        <taxon>Digenea</taxon>
        <taxon>Opisthorchiida</taxon>
        <taxon>Opisthorchiata</taxon>
        <taxon>Opisthorchiidae</taxon>
        <taxon>Opisthorchis</taxon>
    </lineage>
</organism>
<dbReference type="OrthoDB" id="6288414at2759"/>
<dbReference type="RefSeq" id="XP_009177419.1">
    <property type="nucleotide sequence ID" value="XM_009179155.1"/>
</dbReference>
<reference evidence="1 2" key="1">
    <citation type="submission" date="2013-11" db="EMBL/GenBank/DDBJ databases">
        <title>Opisthorchis viverrini - life in the bile duct.</title>
        <authorList>
            <person name="Young N.D."/>
            <person name="Nagarajan N."/>
            <person name="Lin S.J."/>
            <person name="Korhonen P.K."/>
            <person name="Jex A.R."/>
            <person name="Hall R.S."/>
            <person name="Safavi-Hemami H."/>
            <person name="Kaewkong W."/>
            <person name="Bertrand D."/>
            <person name="Gao S."/>
            <person name="Seet Q."/>
            <person name="Wongkham S."/>
            <person name="Teh B.T."/>
            <person name="Wongkham C."/>
            <person name="Intapan P.M."/>
            <person name="Maleewong W."/>
            <person name="Yang X."/>
            <person name="Hu M."/>
            <person name="Wang Z."/>
            <person name="Hofmann A."/>
            <person name="Sternberg P.W."/>
            <person name="Tan P."/>
            <person name="Wang J."/>
            <person name="Gasser R.B."/>
        </authorList>
    </citation>
    <scope>NUCLEOTIDE SEQUENCE [LARGE SCALE GENOMIC DNA]</scope>
</reference>
<dbReference type="GeneID" id="20326304"/>
<dbReference type="AlphaFoldDB" id="A0A074Z6G2"/>
<name>A0A074Z6G2_OPIVI</name>
<accession>A0A074Z6G2</accession>